<dbReference type="InterPro" id="IPR043128">
    <property type="entry name" value="Rev_trsase/Diguanyl_cyclase"/>
</dbReference>
<dbReference type="PROSITE" id="PS50878">
    <property type="entry name" value="RT_POL"/>
    <property type="match status" value="1"/>
</dbReference>
<evidence type="ECO:0000313" key="3">
    <source>
        <dbReference type="EMBL" id="VDP36330.1"/>
    </source>
</evidence>
<dbReference type="InterPro" id="IPR021109">
    <property type="entry name" value="Peptidase_aspartic_dom_sf"/>
</dbReference>
<dbReference type="InterPro" id="IPR043502">
    <property type="entry name" value="DNA/RNA_pol_sf"/>
</dbReference>
<dbReference type="InterPro" id="IPR001969">
    <property type="entry name" value="Aspartic_peptidase_AS"/>
</dbReference>
<proteinExistence type="predicted"/>
<dbReference type="EMBL" id="UZAH01034637">
    <property type="protein sequence ID" value="VDP36330.1"/>
    <property type="molecule type" value="Genomic_DNA"/>
</dbReference>
<sequence>MRHTFNNVCIRQYLNTQKLLSLSIVDPTWAARILLDRGDVAATTEDGALLVTRKSVHPTTIYTDHKVNDTCFELLPIQINDHIWFSVTNSNDLVHFSAEQEYKKLENRLRKKGILGNTLSQIQDMGSSDTDSVRSVYDSTTRKLSDGIESIRWSIIALVMWITIPILLVTILIVFCIYYTKFLLIRKASATAATALVGLAHTFAPKTPKSNRKPKINSILVTGTAPDSERLFVPRIYALVFPVTKDISPLPYIEVMINGIPVIALFDSGASISYVRTSSLTTLNGAHKATPSACAPARAANGSKVTLLGTVNLKVQTGSLSISHLFHISSDSKCPAPVLFGSDFIYSLNAAGSQVTLDLLNNAVIIGSQIHRTIQVNNVSPPLRSHYDIRLLHSVTLPKRSKNFIAAYVDGQLPIECDSILVEDNLRPSDSLYVVARCISSSENSQCSIMVLNPSSADIKLYKNMNIAKAFPMSPFHHQVSAVDTGPFNPYVPPEADWESKMPRFPVNQPDLHDVAQQVDLTQSDLTPNQKIDLLSVIRKHSNAFVGPDGHLGHYNGPIRHRIDLIDTATIPSRKVYRVPLEKRQEIERQIVQMLKDGIIRESTSPFCAPIVLVKKRDANSWRFTIDFRGLNAITKPQQSILPNIQDIIDVCANKCIYSSLDFQQGFHQIPLEETHCERTAFACFLGSFEYIRMPMGLKGAPATFQRIMDDFKKYLKAQVFIYIDDLIVTSETPEEHLHDLEEVLGKIQEIGMKL</sequence>
<reference evidence="3" key="1">
    <citation type="submission" date="2018-11" db="EMBL/GenBank/DDBJ databases">
        <authorList>
            <consortium name="Pathogen Informatics"/>
        </authorList>
    </citation>
    <scope>NUCLEOTIDE SEQUENCE [LARGE SCALE GENOMIC DNA]</scope>
</reference>
<dbReference type="PROSITE" id="PS00141">
    <property type="entry name" value="ASP_PROTEASE"/>
    <property type="match status" value="1"/>
</dbReference>
<organism evidence="3">
    <name type="scientific">Heligmosomoides polygyrus</name>
    <name type="common">Parasitic roundworm</name>
    <dbReference type="NCBI Taxonomy" id="6339"/>
    <lineage>
        <taxon>Eukaryota</taxon>
        <taxon>Metazoa</taxon>
        <taxon>Ecdysozoa</taxon>
        <taxon>Nematoda</taxon>
        <taxon>Chromadorea</taxon>
        <taxon>Rhabditida</taxon>
        <taxon>Rhabditina</taxon>
        <taxon>Rhabditomorpha</taxon>
        <taxon>Strongyloidea</taxon>
        <taxon>Heligmosomidae</taxon>
        <taxon>Heligmosomoides</taxon>
    </lineage>
</organism>
<dbReference type="Gene3D" id="3.30.70.270">
    <property type="match status" value="1"/>
</dbReference>
<dbReference type="OrthoDB" id="5868531at2759"/>
<dbReference type="Gene3D" id="2.40.70.10">
    <property type="entry name" value="Acid Proteases"/>
    <property type="match status" value="1"/>
</dbReference>
<keyword evidence="1" id="KW-0472">Membrane</keyword>
<keyword evidence="1" id="KW-0812">Transmembrane</keyword>
<keyword evidence="1" id="KW-1133">Transmembrane helix</keyword>
<dbReference type="Gene3D" id="3.10.10.10">
    <property type="entry name" value="HIV Type 1 Reverse Transcriptase, subunit A, domain 1"/>
    <property type="match status" value="1"/>
</dbReference>
<dbReference type="InterPro" id="IPR000477">
    <property type="entry name" value="RT_dom"/>
</dbReference>
<dbReference type="GO" id="GO:0006508">
    <property type="term" value="P:proteolysis"/>
    <property type="evidence" value="ECO:0007669"/>
    <property type="project" value="InterPro"/>
</dbReference>
<dbReference type="GO" id="GO:0004190">
    <property type="term" value="F:aspartic-type endopeptidase activity"/>
    <property type="evidence" value="ECO:0007669"/>
    <property type="project" value="InterPro"/>
</dbReference>
<dbReference type="AlphaFoldDB" id="A0A3P8CZ35"/>
<feature type="domain" description="Reverse transcriptase" evidence="2">
    <location>
        <begin position="595"/>
        <end position="755"/>
    </location>
</feature>
<name>A0A3P8CZ35_HELPZ</name>
<evidence type="ECO:0000256" key="1">
    <source>
        <dbReference type="SAM" id="Phobius"/>
    </source>
</evidence>
<dbReference type="CDD" id="cd00303">
    <property type="entry name" value="retropepsin_like"/>
    <property type="match status" value="1"/>
</dbReference>
<gene>
    <name evidence="3" type="ORF">HPBE_LOCUS23060</name>
</gene>
<dbReference type="SUPFAM" id="SSF50630">
    <property type="entry name" value="Acid proteases"/>
    <property type="match status" value="1"/>
</dbReference>
<dbReference type="PANTHER" id="PTHR24559">
    <property type="entry name" value="TRANSPOSON TY3-I GAG-POL POLYPROTEIN"/>
    <property type="match status" value="1"/>
</dbReference>
<dbReference type="SUPFAM" id="SSF56672">
    <property type="entry name" value="DNA/RNA polymerases"/>
    <property type="match status" value="1"/>
</dbReference>
<dbReference type="CDD" id="cd01647">
    <property type="entry name" value="RT_LTR"/>
    <property type="match status" value="1"/>
</dbReference>
<dbReference type="PANTHER" id="PTHR24559:SF444">
    <property type="entry name" value="REVERSE TRANSCRIPTASE DOMAIN-CONTAINING PROTEIN"/>
    <property type="match status" value="1"/>
</dbReference>
<evidence type="ECO:0000259" key="2">
    <source>
        <dbReference type="PROSITE" id="PS50878"/>
    </source>
</evidence>
<dbReference type="Pfam" id="PF00078">
    <property type="entry name" value="RVT_1"/>
    <property type="match status" value="1"/>
</dbReference>
<dbReference type="InterPro" id="IPR053134">
    <property type="entry name" value="RNA-dir_DNA_polymerase"/>
</dbReference>
<accession>A0A3P8CZ35</accession>
<feature type="transmembrane region" description="Helical" evidence="1">
    <location>
        <begin position="153"/>
        <end position="179"/>
    </location>
</feature>
<protein>
    <recommendedName>
        <fullName evidence="2">Reverse transcriptase domain-containing protein</fullName>
    </recommendedName>
</protein>
<dbReference type="Pfam" id="PF13650">
    <property type="entry name" value="Asp_protease_2"/>
    <property type="match status" value="1"/>
</dbReference>